<keyword evidence="1" id="KW-0285">Flavoprotein</keyword>
<keyword evidence="3" id="KW-0560">Oxidoreductase</keyword>
<dbReference type="AlphaFoldDB" id="A0A964T7L8"/>
<dbReference type="PANTHER" id="PTHR42659:SF2">
    <property type="entry name" value="XANTHINE DEHYDROGENASE SUBUNIT C-RELATED"/>
    <property type="match status" value="1"/>
</dbReference>
<dbReference type="InterPro" id="IPR036318">
    <property type="entry name" value="FAD-bd_PCMH-like_sf"/>
</dbReference>
<evidence type="ECO:0000256" key="1">
    <source>
        <dbReference type="ARBA" id="ARBA00022630"/>
    </source>
</evidence>
<dbReference type="GO" id="GO:0016491">
    <property type="term" value="F:oxidoreductase activity"/>
    <property type="evidence" value="ECO:0007669"/>
    <property type="project" value="UniProtKB-KW"/>
</dbReference>
<dbReference type="SMART" id="SM01092">
    <property type="entry name" value="CO_deh_flav_C"/>
    <property type="match status" value="1"/>
</dbReference>
<dbReference type="InterPro" id="IPR005107">
    <property type="entry name" value="CO_DH_flav_C"/>
</dbReference>
<protein>
    <submittedName>
        <fullName evidence="5">Xanthine dehydrogenase family protein subunit M</fullName>
    </submittedName>
</protein>
<dbReference type="Proteomes" id="UP000773614">
    <property type="component" value="Unassembled WGS sequence"/>
</dbReference>
<dbReference type="InterPro" id="IPR036683">
    <property type="entry name" value="CO_DH_flav_C_dom_sf"/>
</dbReference>
<reference evidence="5" key="1">
    <citation type="submission" date="2019-03" db="EMBL/GenBank/DDBJ databases">
        <title>Afifella sp. nov., isolated from activated sludge.</title>
        <authorList>
            <person name="Li Q."/>
            <person name="Liu Y."/>
        </authorList>
    </citation>
    <scope>NUCLEOTIDE SEQUENCE</scope>
    <source>
        <strain evidence="5">L72</strain>
    </source>
</reference>
<evidence type="ECO:0000256" key="3">
    <source>
        <dbReference type="ARBA" id="ARBA00023002"/>
    </source>
</evidence>
<dbReference type="GO" id="GO:0071949">
    <property type="term" value="F:FAD binding"/>
    <property type="evidence" value="ECO:0007669"/>
    <property type="project" value="InterPro"/>
</dbReference>
<dbReference type="SUPFAM" id="SSF55447">
    <property type="entry name" value="CO dehydrogenase flavoprotein C-terminal domain-like"/>
    <property type="match status" value="1"/>
</dbReference>
<dbReference type="RefSeq" id="WP_161142370.1">
    <property type="nucleotide sequence ID" value="NZ_SPKJ01000115.1"/>
</dbReference>
<dbReference type="InterPro" id="IPR002346">
    <property type="entry name" value="Mopterin_DH_FAD-bd"/>
</dbReference>
<proteinExistence type="predicted"/>
<dbReference type="EMBL" id="SPKJ01000115">
    <property type="protein sequence ID" value="MYZ50036.1"/>
    <property type="molecule type" value="Genomic_DNA"/>
</dbReference>
<dbReference type="InterPro" id="IPR051312">
    <property type="entry name" value="Diverse_Substr_Oxidored"/>
</dbReference>
<sequence>MYQTTYHRPTSLAEAARLFSEAGDAAYVSGGHTLIPAMKLRLSAAANLIDLRHVGELKGISVTADEVAIGAGMTHAEVAGAAEVKGAIPALAGLAGSIGDAQVRHLGTIGGSVANNDPAADYPSAVLALAGTVETDRRAIAADDYFVGLYETALEEGEIVTRVRFRVPEAAGYAKFRNPASRYPMAGVFVARHGDGSVRVAVTGAGNSGVFRAAEMERALAADFSADALKGIALDPADMMGDIHGSAEYRAHLVTVMARRAVQNLGQALAFV</sequence>
<name>A0A964T7L8_9HYPH</name>
<evidence type="ECO:0000313" key="5">
    <source>
        <dbReference type="EMBL" id="MYZ50036.1"/>
    </source>
</evidence>
<feature type="domain" description="FAD-binding PCMH-type" evidence="4">
    <location>
        <begin position="1"/>
        <end position="170"/>
    </location>
</feature>
<dbReference type="InterPro" id="IPR016169">
    <property type="entry name" value="FAD-bd_PCMH_sub2"/>
</dbReference>
<dbReference type="Pfam" id="PF00941">
    <property type="entry name" value="FAD_binding_5"/>
    <property type="match status" value="1"/>
</dbReference>
<dbReference type="PROSITE" id="PS51387">
    <property type="entry name" value="FAD_PCMH"/>
    <property type="match status" value="1"/>
</dbReference>
<gene>
    <name evidence="5" type="ORF">E4O86_20225</name>
</gene>
<dbReference type="InterPro" id="IPR016166">
    <property type="entry name" value="FAD-bd_PCMH"/>
</dbReference>
<dbReference type="PANTHER" id="PTHR42659">
    <property type="entry name" value="XANTHINE DEHYDROGENASE SUBUNIT C-RELATED"/>
    <property type="match status" value="1"/>
</dbReference>
<evidence type="ECO:0000259" key="4">
    <source>
        <dbReference type="PROSITE" id="PS51387"/>
    </source>
</evidence>
<evidence type="ECO:0000313" key="6">
    <source>
        <dbReference type="Proteomes" id="UP000773614"/>
    </source>
</evidence>
<accession>A0A964T7L8</accession>
<comment type="caution">
    <text evidence="5">The sequence shown here is derived from an EMBL/GenBank/DDBJ whole genome shotgun (WGS) entry which is preliminary data.</text>
</comment>
<organism evidence="5 6">
    <name type="scientific">Propylenella binzhouense</name>
    <dbReference type="NCBI Taxonomy" id="2555902"/>
    <lineage>
        <taxon>Bacteria</taxon>
        <taxon>Pseudomonadati</taxon>
        <taxon>Pseudomonadota</taxon>
        <taxon>Alphaproteobacteria</taxon>
        <taxon>Hyphomicrobiales</taxon>
        <taxon>Propylenellaceae</taxon>
        <taxon>Propylenella</taxon>
    </lineage>
</organism>
<dbReference type="SUPFAM" id="SSF56176">
    <property type="entry name" value="FAD-binding/transporter-associated domain-like"/>
    <property type="match status" value="1"/>
</dbReference>
<dbReference type="Gene3D" id="3.30.390.50">
    <property type="entry name" value="CO dehydrogenase flavoprotein, C-terminal domain"/>
    <property type="match status" value="1"/>
</dbReference>
<dbReference type="Gene3D" id="3.30.43.10">
    <property type="entry name" value="Uridine Diphospho-n-acetylenolpyruvylglucosamine Reductase, domain 2"/>
    <property type="match status" value="1"/>
</dbReference>
<dbReference type="InterPro" id="IPR016167">
    <property type="entry name" value="FAD-bd_PCMH_sub1"/>
</dbReference>
<dbReference type="Gene3D" id="3.30.465.10">
    <property type="match status" value="1"/>
</dbReference>
<evidence type="ECO:0000256" key="2">
    <source>
        <dbReference type="ARBA" id="ARBA00022827"/>
    </source>
</evidence>
<keyword evidence="2" id="KW-0274">FAD</keyword>
<dbReference type="OrthoDB" id="9793944at2"/>
<keyword evidence="6" id="KW-1185">Reference proteome</keyword>